<protein>
    <submittedName>
        <fullName evidence="2">Tripartite tricarboxylate transporter substrate binding protein</fullName>
    </submittedName>
</protein>
<comment type="similarity">
    <text evidence="1">Belongs to the UPF0065 (bug) family.</text>
</comment>
<reference evidence="2 3" key="1">
    <citation type="submission" date="2021-07" db="EMBL/GenBank/DDBJ databases">
        <authorList>
            <person name="So Y."/>
        </authorList>
    </citation>
    <scope>NUCLEOTIDE SEQUENCE [LARGE SCALE GENOMIC DNA]</scope>
    <source>
        <strain evidence="2 3">HJA6</strain>
    </source>
</reference>
<dbReference type="InterPro" id="IPR042100">
    <property type="entry name" value="Bug_dom1"/>
</dbReference>
<gene>
    <name evidence="2" type="ORF">KPL78_03500</name>
</gene>
<dbReference type="Proteomes" id="UP001196565">
    <property type="component" value="Unassembled WGS sequence"/>
</dbReference>
<evidence type="ECO:0000313" key="2">
    <source>
        <dbReference type="EMBL" id="MBW6396895.1"/>
    </source>
</evidence>
<dbReference type="RefSeq" id="WP_219761490.1">
    <property type="nucleotide sequence ID" value="NZ_JAHYBZ010000001.1"/>
</dbReference>
<evidence type="ECO:0000313" key="3">
    <source>
        <dbReference type="Proteomes" id="UP001196565"/>
    </source>
</evidence>
<dbReference type="Pfam" id="PF03401">
    <property type="entry name" value="TctC"/>
    <property type="match status" value="1"/>
</dbReference>
<keyword evidence="3" id="KW-1185">Reference proteome</keyword>
<sequence>MNRRSLLAAPIAALATPAAVSRAWGQGRPPPGTATIVVGFAAGGIGDALARLVAEAAKEKRGAQVIVENRPGAGGTVATERVARAQPEGQMIVLGSAGALAVLPNQGNVGYDPLTDITPLAQLIAQPLPLYVRADSPFTDWRGVLAFARANPGKFTWGTAGARSIAELMVEEAFKHEGVETTTAPFRGGAEAIQALLGGHIMGVASPDYGPLLRQGAVRLMVESGPTPIPGHPEVPTFRSLGYPLCFPVSYGFVGPGRMTPEAAAWWESLMLELGRSPAMTEFADRYVGVAAVEDGAGYGRIIRDGYTTFRTILRAG</sequence>
<dbReference type="PANTHER" id="PTHR42928:SF5">
    <property type="entry name" value="BLR1237 PROTEIN"/>
    <property type="match status" value="1"/>
</dbReference>
<dbReference type="Gene3D" id="3.40.190.150">
    <property type="entry name" value="Bordetella uptake gene, domain 1"/>
    <property type="match status" value="1"/>
</dbReference>
<name>A0ABS7A3S0_9PROT</name>
<evidence type="ECO:0000256" key="1">
    <source>
        <dbReference type="ARBA" id="ARBA00006987"/>
    </source>
</evidence>
<proteinExistence type="inferred from homology"/>
<dbReference type="PANTHER" id="PTHR42928">
    <property type="entry name" value="TRICARBOXYLATE-BINDING PROTEIN"/>
    <property type="match status" value="1"/>
</dbReference>
<organism evidence="2 3">
    <name type="scientific">Roseomonas alba</name>
    <dbReference type="NCBI Taxonomy" id="2846776"/>
    <lineage>
        <taxon>Bacteria</taxon>
        <taxon>Pseudomonadati</taxon>
        <taxon>Pseudomonadota</taxon>
        <taxon>Alphaproteobacteria</taxon>
        <taxon>Acetobacterales</taxon>
        <taxon>Roseomonadaceae</taxon>
        <taxon>Roseomonas</taxon>
    </lineage>
</organism>
<dbReference type="InterPro" id="IPR005064">
    <property type="entry name" value="BUG"/>
</dbReference>
<comment type="caution">
    <text evidence="2">The sequence shown here is derived from an EMBL/GenBank/DDBJ whole genome shotgun (WGS) entry which is preliminary data.</text>
</comment>
<dbReference type="Gene3D" id="3.40.190.10">
    <property type="entry name" value="Periplasmic binding protein-like II"/>
    <property type="match status" value="1"/>
</dbReference>
<dbReference type="PIRSF" id="PIRSF017082">
    <property type="entry name" value="YflP"/>
    <property type="match status" value="1"/>
</dbReference>
<dbReference type="CDD" id="cd07012">
    <property type="entry name" value="PBP2_Bug_TTT"/>
    <property type="match status" value="1"/>
</dbReference>
<accession>A0ABS7A3S0</accession>
<dbReference type="EMBL" id="JAHYBZ010000001">
    <property type="protein sequence ID" value="MBW6396895.1"/>
    <property type="molecule type" value="Genomic_DNA"/>
</dbReference>